<reference evidence="1" key="1">
    <citation type="journal article" date="2014" name="Front. Microbiol.">
        <title>High frequency of phylogenetically diverse reductive dehalogenase-homologous genes in deep subseafloor sedimentary metagenomes.</title>
        <authorList>
            <person name="Kawai M."/>
            <person name="Futagami T."/>
            <person name="Toyoda A."/>
            <person name="Takaki Y."/>
            <person name="Nishi S."/>
            <person name="Hori S."/>
            <person name="Arai W."/>
            <person name="Tsubouchi T."/>
            <person name="Morono Y."/>
            <person name="Uchiyama I."/>
            <person name="Ito T."/>
            <person name="Fujiyama A."/>
            <person name="Inagaki F."/>
            <person name="Takami H."/>
        </authorList>
    </citation>
    <scope>NUCLEOTIDE SEQUENCE</scope>
    <source>
        <strain evidence="1">Expedition CK06-06</strain>
    </source>
</reference>
<accession>X1T3D0</accession>
<organism evidence="1">
    <name type="scientific">marine sediment metagenome</name>
    <dbReference type="NCBI Taxonomy" id="412755"/>
    <lineage>
        <taxon>unclassified sequences</taxon>
        <taxon>metagenomes</taxon>
        <taxon>ecological metagenomes</taxon>
    </lineage>
</organism>
<evidence type="ECO:0008006" key="2">
    <source>
        <dbReference type="Google" id="ProtNLM"/>
    </source>
</evidence>
<comment type="caution">
    <text evidence="1">The sequence shown here is derived from an EMBL/GenBank/DDBJ whole genome shotgun (WGS) entry which is preliminary data.</text>
</comment>
<protein>
    <recommendedName>
        <fullName evidence="2">SMP-30/Gluconolactonase/LRE-like region domain-containing protein</fullName>
    </recommendedName>
</protein>
<dbReference type="InterPro" id="IPR011042">
    <property type="entry name" value="6-blade_b-propeller_TolB-like"/>
</dbReference>
<name>X1T3D0_9ZZZZ</name>
<sequence length="52" mass="5621">ASGPGGILIFTPEADHLGTILTGQATSNCTLDTDGEYLYMTADMFLMRIRLK</sequence>
<feature type="non-terminal residue" evidence="1">
    <location>
        <position position="1"/>
    </location>
</feature>
<gene>
    <name evidence="1" type="ORF">S12H4_35555</name>
</gene>
<evidence type="ECO:0000313" key="1">
    <source>
        <dbReference type="EMBL" id="GAI99728.1"/>
    </source>
</evidence>
<dbReference type="AlphaFoldDB" id="X1T3D0"/>
<proteinExistence type="predicted"/>
<dbReference type="Gene3D" id="2.120.10.30">
    <property type="entry name" value="TolB, C-terminal domain"/>
    <property type="match status" value="1"/>
</dbReference>
<dbReference type="EMBL" id="BARW01021133">
    <property type="protein sequence ID" value="GAI99728.1"/>
    <property type="molecule type" value="Genomic_DNA"/>
</dbReference>